<protein>
    <submittedName>
        <fullName evidence="1">Uncharacterized protein</fullName>
    </submittedName>
</protein>
<sequence>MATGNNTSMPDLGKGAILIWLKEGLEPGKGQFGAKPDGVNPKPVSWSRFDLALSFAMHDPRTDERLPWIKTGGRVIRPTELRAMFGAAEGLLG</sequence>
<dbReference type="RefSeq" id="WP_283535812.1">
    <property type="nucleotide sequence ID" value="NZ_CP073633.1"/>
</dbReference>
<proteinExistence type="predicted"/>
<reference evidence="1" key="1">
    <citation type="journal article" date="2022" name="Biotechnol. Bioprocess Eng.">
        <title>Pan-genome Analysis Reveals Comparative Genomic Features of Central Metabolic Pathways in Methylorubrum extorquens.</title>
        <authorList>
            <person name="Lee G.M."/>
            <person name="Scott-Nevros Z.K."/>
            <person name="Lee S.-M."/>
            <person name="Kim D."/>
        </authorList>
    </citation>
    <scope>NUCLEOTIDE SEQUENCE</scope>
    <source>
        <strain evidence="1">ATCC 55366</strain>
    </source>
</reference>
<evidence type="ECO:0000313" key="2">
    <source>
        <dbReference type="Proteomes" id="UP001223720"/>
    </source>
</evidence>
<dbReference type="AlphaFoldDB" id="A0AAX3WIT1"/>
<dbReference type="EMBL" id="CP073633">
    <property type="protein sequence ID" value="WHQ70510.1"/>
    <property type="molecule type" value="Genomic_DNA"/>
</dbReference>
<evidence type="ECO:0000313" key="1">
    <source>
        <dbReference type="EMBL" id="WHQ70510.1"/>
    </source>
</evidence>
<name>A0AAX3WIT1_METEX</name>
<dbReference type="Proteomes" id="UP001223720">
    <property type="component" value="Chromosome"/>
</dbReference>
<accession>A0AAX3WIT1</accession>
<gene>
    <name evidence="1" type="ORF">KEC54_02405</name>
</gene>
<organism evidence="1 2">
    <name type="scientific">Methylorubrum extorquens</name>
    <name type="common">Methylobacterium dichloromethanicum</name>
    <name type="synonym">Methylobacterium extorquens</name>
    <dbReference type="NCBI Taxonomy" id="408"/>
    <lineage>
        <taxon>Bacteria</taxon>
        <taxon>Pseudomonadati</taxon>
        <taxon>Pseudomonadota</taxon>
        <taxon>Alphaproteobacteria</taxon>
        <taxon>Hyphomicrobiales</taxon>
        <taxon>Methylobacteriaceae</taxon>
        <taxon>Methylorubrum</taxon>
    </lineage>
</organism>